<accession>A0A915J7W7</accession>
<proteinExistence type="predicted"/>
<keyword evidence="1" id="KW-1185">Reference proteome</keyword>
<protein>
    <submittedName>
        <fullName evidence="2">Uncharacterized protein</fullName>
    </submittedName>
</protein>
<dbReference type="AlphaFoldDB" id="A0A915J7W7"/>
<sequence>MPLTGRARSARLRGSALLHTKGPVILHRAVPRGTARCRAAPVVLSILKGGVGPARYHL</sequence>
<dbReference type="WBParaSite" id="nRc.2.0.1.t22235-RA">
    <property type="protein sequence ID" value="nRc.2.0.1.t22235-RA"/>
    <property type="gene ID" value="nRc.2.0.1.g22235"/>
</dbReference>
<dbReference type="Proteomes" id="UP000887565">
    <property type="component" value="Unplaced"/>
</dbReference>
<organism evidence="1 2">
    <name type="scientific">Romanomermis culicivorax</name>
    <name type="common">Nematode worm</name>
    <dbReference type="NCBI Taxonomy" id="13658"/>
    <lineage>
        <taxon>Eukaryota</taxon>
        <taxon>Metazoa</taxon>
        <taxon>Ecdysozoa</taxon>
        <taxon>Nematoda</taxon>
        <taxon>Enoplea</taxon>
        <taxon>Dorylaimia</taxon>
        <taxon>Mermithida</taxon>
        <taxon>Mermithoidea</taxon>
        <taxon>Mermithidae</taxon>
        <taxon>Romanomermis</taxon>
    </lineage>
</organism>
<evidence type="ECO:0000313" key="2">
    <source>
        <dbReference type="WBParaSite" id="nRc.2.0.1.t22235-RA"/>
    </source>
</evidence>
<evidence type="ECO:0000313" key="1">
    <source>
        <dbReference type="Proteomes" id="UP000887565"/>
    </source>
</evidence>
<name>A0A915J7W7_ROMCU</name>
<reference evidence="2" key="1">
    <citation type="submission" date="2022-11" db="UniProtKB">
        <authorList>
            <consortium name="WormBaseParasite"/>
        </authorList>
    </citation>
    <scope>IDENTIFICATION</scope>
</reference>